<accession>A0A345NMX9</accession>
<dbReference type="KEGG" id="orn:DV701_09880"/>
<gene>
    <name evidence="3" type="ORF">DV701_09880</name>
</gene>
<keyword evidence="4" id="KW-1185">Reference proteome</keyword>
<feature type="transmembrane region" description="Helical" evidence="2">
    <location>
        <begin position="59"/>
        <end position="84"/>
    </location>
</feature>
<dbReference type="EMBL" id="CP031229">
    <property type="protein sequence ID" value="AXH96387.1"/>
    <property type="molecule type" value="Genomic_DNA"/>
</dbReference>
<keyword evidence="1" id="KW-0808">Transferase</keyword>
<feature type="transmembrane region" description="Helical" evidence="2">
    <location>
        <begin position="12"/>
        <end position="32"/>
    </location>
</feature>
<keyword evidence="2" id="KW-0812">Transmembrane</keyword>
<evidence type="ECO:0000256" key="1">
    <source>
        <dbReference type="ARBA" id="ARBA00022679"/>
    </source>
</evidence>
<dbReference type="GO" id="GO:0016763">
    <property type="term" value="F:pentosyltransferase activity"/>
    <property type="evidence" value="ECO:0007669"/>
    <property type="project" value="InterPro"/>
</dbReference>
<dbReference type="InterPro" id="IPR036566">
    <property type="entry name" value="PYNP-like_C_sf"/>
</dbReference>
<dbReference type="AlphaFoldDB" id="A0A345NMX9"/>
<dbReference type="Pfam" id="PF10011">
    <property type="entry name" value="DUF2254"/>
    <property type="match status" value="1"/>
</dbReference>
<protein>
    <submittedName>
        <fullName evidence="3">DUF2254 domain-containing protein</fullName>
    </submittedName>
</protein>
<dbReference type="GO" id="GO:0006213">
    <property type="term" value="P:pyrimidine nucleoside metabolic process"/>
    <property type="evidence" value="ECO:0007669"/>
    <property type="project" value="InterPro"/>
</dbReference>
<evidence type="ECO:0000313" key="3">
    <source>
        <dbReference type="EMBL" id="AXH96387.1"/>
    </source>
</evidence>
<dbReference type="Proteomes" id="UP000253790">
    <property type="component" value="Chromosome"/>
</dbReference>
<feature type="transmembrane region" description="Helical" evidence="2">
    <location>
        <begin position="105"/>
        <end position="124"/>
    </location>
</feature>
<dbReference type="RefSeq" id="WP_114928152.1">
    <property type="nucleotide sequence ID" value="NZ_CP031229.1"/>
</dbReference>
<feature type="transmembrane region" description="Helical" evidence="2">
    <location>
        <begin position="144"/>
        <end position="162"/>
    </location>
</feature>
<reference evidence="3 4" key="1">
    <citation type="submission" date="2018-07" db="EMBL/GenBank/DDBJ databases">
        <title>Complete genome sequencing of Ornithinimicrobium sp. AMA3305.</title>
        <authorList>
            <person name="Bae J.-W."/>
        </authorList>
    </citation>
    <scope>NUCLEOTIDE SEQUENCE [LARGE SCALE GENOMIC DNA]</scope>
    <source>
        <strain evidence="3 4">AMA3305</strain>
    </source>
</reference>
<evidence type="ECO:0000313" key="4">
    <source>
        <dbReference type="Proteomes" id="UP000253790"/>
    </source>
</evidence>
<sequence>MDVIHRLGQRFWFVPALLCLVAVVLAELLVWVDGTWVLNLPGWADGIVYRVGETGSRDILGSIAGSALGVAGTTFSITMAVLALTSSSYGPRLVRNFMADRGNQVVLGVYVATFLYSLLVLRSIRTIGDPADSQAEAFVPHLAVNFAVVLAVLNVGVLVYFIHHISSSIQIATISRRVRTDLFDTIDRLYPEHVGEEGDPVPGRQAWSEQAEPVRASRAGYVTRVSGEELMDEARDADVRVDLHVRPGDYVVQGTLLASVHPAGRATSQVRESIGGTVRVGDERDPFQDVSFAVQQLVELAVRALSPGTNDPFTAINALDDLSAGLSRLAARPMPSGWRADKDGTVRVRTSPVDAGELTTTVLDNIRWYAVSSPAVMHAAVDLVERVGARAEQPGLRSELAGQLALLEEAFRRGEQQPHDVAAFTSRVEAVRAATMRPDPGGGQR</sequence>
<dbReference type="InterPro" id="IPR018723">
    <property type="entry name" value="DUF2254_membrane"/>
</dbReference>
<evidence type="ECO:0000256" key="2">
    <source>
        <dbReference type="SAM" id="Phobius"/>
    </source>
</evidence>
<proteinExistence type="predicted"/>
<keyword evidence="2" id="KW-1133">Transmembrane helix</keyword>
<organism evidence="3 4">
    <name type="scientific">Ornithinimicrobium avium</name>
    <dbReference type="NCBI Taxonomy" id="2283195"/>
    <lineage>
        <taxon>Bacteria</taxon>
        <taxon>Bacillati</taxon>
        <taxon>Actinomycetota</taxon>
        <taxon>Actinomycetes</taxon>
        <taxon>Micrococcales</taxon>
        <taxon>Ornithinimicrobiaceae</taxon>
        <taxon>Ornithinimicrobium</taxon>
    </lineage>
</organism>
<dbReference type="SUPFAM" id="SSF54680">
    <property type="entry name" value="Pyrimidine nucleoside phosphorylase C-terminal domain"/>
    <property type="match status" value="1"/>
</dbReference>
<dbReference type="OrthoDB" id="2955631at2"/>
<name>A0A345NMX9_9MICO</name>
<keyword evidence="2" id="KW-0472">Membrane</keyword>